<evidence type="ECO:0000313" key="4">
    <source>
        <dbReference type="EMBL" id="WFD37024.1"/>
    </source>
</evidence>
<evidence type="ECO:0000259" key="3">
    <source>
        <dbReference type="PROSITE" id="PS50089"/>
    </source>
</evidence>
<accession>A0AAF0EYY7</accession>
<keyword evidence="5" id="KW-1185">Reference proteome</keyword>
<evidence type="ECO:0000256" key="2">
    <source>
        <dbReference type="SAM" id="MobiDB-lite"/>
    </source>
</evidence>
<dbReference type="InterPro" id="IPR001841">
    <property type="entry name" value="Znf_RING"/>
</dbReference>
<evidence type="ECO:0000313" key="5">
    <source>
        <dbReference type="Proteomes" id="UP001219933"/>
    </source>
</evidence>
<dbReference type="AlphaFoldDB" id="A0AAF0EYY7"/>
<feature type="domain" description="RING-type" evidence="3">
    <location>
        <begin position="636"/>
        <end position="700"/>
    </location>
</feature>
<sequence>MHLRCLQESPPPTPSDVVRDRIDERLNEIFRSFVEELHKLRMDAREHNQRDSFYSAYLYRYEDMAREAWNDEVIARDRGEPRRYSNYLTRRWLEDLMAQNASLVNEVNVSGSTPQYEGGGNSVSANNWRPYQTNRTLDWIEHQSSTVEHERLATRQIGWTTNRNIQGNSAGNSNTAADGNSFNANTSHSDHREHHGSVPFNGHRDNHAGVSITGHREHHVGAPFTGCRDHHANNPFATQRTYQANNPFSNINYLSHSTFSSHMDHYGSGAVNGFNLLGSSNHIGQWVQSLNNARNPAPEPAPVAPSNEVVSPVNERADVLMFGPIPGLSIDLNEPRTKAVPAADVVDSPSFSRPLYGFGRVHGSGQSNNNNSQGNGANNGHSQGSSSKYGQSHGQGYGSGQASAQGSGIGGGIGSGNGNGSGDDNGNGNGNGNNNGRGHEHAFGHRSNRRRGRGPSYRRTDLTIETGSIDSNLFQEAIHEQAEYFVNVENEEHEHSARDYIEYDDNRFSIVDGGPIAVEYDGNEPTPPFSHNVMIQLPAGTLGHHCPLLYDSITGTVWPVHEHHYLETGQAMYTVGAPFQLSRNEPEEETVNVEFANEYVHALEHLNEDLRDRMAHVGLSDIGLEPAEDGLPRIGCAICYEAYPECDEDEAEAEEEEEASFRDSDVVVFPCVGQHTYHAQCIFLWLERLPLDRWSCPMCRETAPPRIESARPEPSMYESVYIYERLHGWRCDAVSCDPIYEPEHTEGEYLVRMLPCRHEIHLDCLYESLEASGCTGPTILQRFSLIDGTAENDNNDDVGRGDDDDSHNDNNTNDNDNDDNGNDNTSDANDNDSDHDNNTDNNGHDVHAGMDEQIINALETTSFFTGIETLYENLEPTVGRWMKCAACSRDAYARIPLSALRYLAE</sequence>
<feature type="compositionally biased region" description="Basic and acidic residues" evidence="2">
    <location>
        <begin position="188"/>
        <end position="203"/>
    </location>
</feature>
<feature type="region of interest" description="Disordered" evidence="2">
    <location>
        <begin position="791"/>
        <end position="847"/>
    </location>
</feature>
<protein>
    <submittedName>
        <fullName evidence="4">RING-type E3 ubiquitin transferase</fullName>
        <ecNumber evidence="4">2.3.2.27</ecNumber>
    </submittedName>
</protein>
<dbReference type="EC" id="2.3.2.27" evidence="4"/>
<organism evidence="4 5">
    <name type="scientific">Malassezia cuniculi</name>
    <dbReference type="NCBI Taxonomy" id="948313"/>
    <lineage>
        <taxon>Eukaryota</taxon>
        <taxon>Fungi</taxon>
        <taxon>Dikarya</taxon>
        <taxon>Basidiomycota</taxon>
        <taxon>Ustilaginomycotina</taxon>
        <taxon>Malasseziomycetes</taxon>
        <taxon>Malasseziales</taxon>
        <taxon>Malasseziaceae</taxon>
        <taxon>Malassezia</taxon>
    </lineage>
</organism>
<keyword evidence="4" id="KW-0012">Acyltransferase</keyword>
<dbReference type="EMBL" id="CP119882">
    <property type="protein sequence ID" value="WFD37024.1"/>
    <property type="molecule type" value="Genomic_DNA"/>
</dbReference>
<gene>
    <name evidence="4" type="ORF">MCUN1_003916</name>
</gene>
<dbReference type="PROSITE" id="PS50089">
    <property type="entry name" value="ZF_RING_2"/>
    <property type="match status" value="1"/>
</dbReference>
<dbReference type="InterPro" id="IPR013083">
    <property type="entry name" value="Znf_RING/FYVE/PHD"/>
</dbReference>
<dbReference type="Gene3D" id="3.30.40.10">
    <property type="entry name" value="Zinc/RING finger domain, C3HC4 (zinc finger)"/>
    <property type="match status" value="1"/>
</dbReference>
<dbReference type="GO" id="GO:0008270">
    <property type="term" value="F:zinc ion binding"/>
    <property type="evidence" value="ECO:0007669"/>
    <property type="project" value="UniProtKB-KW"/>
</dbReference>
<feature type="compositionally biased region" description="Basic residues" evidence="2">
    <location>
        <begin position="444"/>
        <end position="453"/>
    </location>
</feature>
<dbReference type="SMART" id="SM00184">
    <property type="entry name" value="RING"/>
    <property type="match status" value="2"/>
</dbReference>
<keyword evidence="4" id="KW-0808">Transferase</keyword>
<feature type="compositionally biased region" description="Polar residues" evidence="2">
    <location>
        <begin position="161"/>
        <end position="187"/>
    </location>
</feature>
<feature type="compositionally biased region" description="Gly residues" evidence="2">
    <location>
        <begin position="407"/>
        <end position="435"/>
    </location>
</feature>
<keyword evidence="1" id="KW-0479">Metal-binding</keyword>
<feature type="region of interest" description="Disordered" evidence="2">
    <location>
        <begin position="357"/>
        <end position="462"/>
    </location>
</feature>
<feature type="region of interest" description="Disordered" evidence="2">
    <location>
        <begin position="161"/>
        <end position="203"/>
    </location>
</feature>
<dbReference type="Proteomes" id="UP001219933">
    <property type="component" value="Chromosome 6"/>
</dbReference>
<dbReference type="SUPFAM" id="SSF57850">
    <property type="entry name" value="RING/U-box"/>
    <property type="match status" value="1"/>
</dbReference>
<reference evidence="4" key="1">
    <citation type="submission" date="2023-03" db="EMBL/GenBank/DDBJ databases">
        <title>Mating type loci evolution in Malassezia.</title>
        <authorList>
            <person name="Coelho M.A."/>
        </authorList>
    </citation>
    <scope>NUCLEOTIDE SEQUENCE</scope>
    <source>
        <strain evidence="4">CBS 11721</strain>
    </source>
</reference>
<feature type="compositionally biased region" description="Basic and acidic residues" evidence="2">
    <location>
        <begin position="832"/>
        <end position="847"/>
    </location>
</feature>
<keyword evidence="1" id="KW-0863">Zinc-finger</keyword>
<evidence type="ECO:0000256" key="1">
    <source>
        <dbReference type="PROSITE-ProRule" id="PRU00175"/>
    </source>
</evidence>
<feature type="compositionally biased region" description="Low complexity" evidence="2">
    <location>
        <begin position="363"/>
        <end position="392"/>
    </location>
</feature>
<name>A0AAF0EYY7_9BASI</name>
<dbReference type="GO" id="GO:0061630">
    <property type="term" value="F:ubiquitin protein ligase activity"/>
    <property type="evidence" value="ECO:0007669"/>
    <property type="project" value="UniProtKB-EC"/>
</dbReference>
<proteinExistence type="predicted"/>
<keyword evidence="1" id="KW-0862">Zinc</keyword>